<proteinExistence type="predicted"/>
<name>A0A809T2G7_ECOLX</name>
<dbReference type="EMBL" id="LC521848">
    <property type="protein sequence ID" value="BBV27011.1"/>
    <property type="molecule type" value="Genomic_DNA"/>
</dbReference>
<feature type="domain" description="CagE TrbE VirB component of type IV transporter system central" evidence="1">
    <location>
        <begin position="231"/>
        <end position="433"/>
    </location>
</feature>
<organism evidence="2">
    <name type="scientific">Escherichia coli</name>
    <dbReference type="NCBI Taxonomy" id="562"/>
    <lineage>
        <taxon>Bacteria</taxon>
        <taxon>Pseudomonadati</taxon>
        <taxon>Pseudomonadota</taxon>
        <taxon>Gammaproteobacteria</taxon>
        <taxon>Enterobacterales</taxon>
        <taxon>Enterobacteriaceae</taxon>
        <taxon>Escherichia</taxon>
    </lineage>
</organism>
<accession>A0A809T2G7</accession>
<dbReference type="AlphaFoldDB" id="A0A809T2G7"/>
<evidence type="ECO:0000259" key="1">
    <source>
        <dbReference type="Pfam" id="PF03135"/>
    </source>
</evidence>
<evidence type="ECO:0000313" key="2">
    <source>
        <dbReference type="EMBL" id="BBV27011.1"/>
    </source>
</evidence>
<protein>
    <recommendedName>
        <fullName evidence="1">CagE TrbE VirB component of type IV transporter system central domain-containing protein</fullName>
    </recommendedName>
</protein>
<sequence>MYALILHGWYAIKRVTKIDERFFDLLYLRMQIKGNPLANKRFNAVHYAGSSYDAVDISKVDNFMKLKDQSSLEELIPYSSHITDNLIVTRNHDLLATWQIDGAYFECVDEADLALLTDQLNTLIRSFDGKPVTFYTHRIRVRKEVRPVFDSKIPFVNRVMNDYYESLSAAEYFENKLYLTVCYKPFSAEDKVTHFLSRKKGNKNIFEEPINDMNEICGRLSTYLSRFHSRRLGLYEENNIVYSEQLTLFQKLLSGRWQKVRVTNSPFYTYLGGKDLFFGNDAGQITASDHARYFRCIEIKDYFQETDAGIFDALMYLPVEYVQTSSLTPIDKQSAIKALDDQIDKLEMTDDAAKSLLADLKVGLDMVSSGYISFGKSHQTLIVYADSPERLVKDTNIVTTTLEDLGLIVTYSTLSLGAAYFAQLPGNYTLRPRLSSISSLNFAEMESFHNFFTGKEKGNTWGNNLITLWAAQEMIFIT</sequence>
<dbReference type="InterPro" id="IPR018145">
    <property type="entry name" value="CagE_TrbE_VirB_cntrl_dom"/>
</dbReference>
<reference evidence="2" key="1">
    <citation type="submission" date="2020-01" db="EMBL/GenBank/DDBJ databases">
        <title>Genotype-dependent distribution of carbapenemase genes among Enterobacteriaceae in Thailand.</title>
        <authorList>
            <person name="Takeuchi D."/>
            <person name="Abe R."/>
            <person name="Sakamoto N."/>
            <person name="Sugawara Y."/>
            <person name="Akeda Y."/>
            <person name="Hamada S."/>
        </authorList>
    </citation>
    <scope>NUCLEOTIDE SEQUENCE</scope>
    <source>
        <strain evidence="2">EC08</strain>
        <plasmid evidence="2">pEC08_NDM5</plasmid>
    </source>
</reference>
<dbReference type="Pfam" id="PF03135">
    <property type="entry name" value="CagE_TrbE_VirB"/>
    <property type="match status" value="1"/>
</dbReference>
<dbReference type="GO" id="GO:0005524">
    <property type="term" value="F:ATP binding"/>
    <property type="evidence" value="ECO:0007669"/>
    <property type="project" value="InterPro"/>
</dbReference>
<geneLocation type="plasmid" evidence="2">
    <name>pEC08_NDM5</name>
</geneLocation>
<keyword evidence="2" id="KW-0614">Plasmid</keyword>